<proteinExistence type="predicted"/>
<dbReference type="Proteomes" id="UP001595685">
    <property type="component" value="Unassembled WGS sequence"/>
</dbReference>
<dbReference type="EMBL" id="JBHRWW010000027">
    <property type="protein sequence ID" value="MFC3690502.1"/>
    <property type="molecule type" value="Genomic_DNA"/>
</dbReference>
<keyword evidence="3" id="KW-1185">Reference proteome</keyword>
<feature type="compositionally biased region" description="Low complexity" evidence="1">
    <location>
        <begin position="220"/>
        <end position="238"/>
    </location>
</feature>
<sequence>MSVETDGVEEAFEGQLRVLLTAAGQVGERLARVREDTLRRAQADSERDTRELRLRVQAEQQAARAQLSGVYRPGWWEQAGHEQIASTYQLARAWAHDDPEAVRAEQHIRQEVRARYGIDLDAVGVDPVVEREAVQRLREPAPAARSASQMVEQSETALLMAQAGALERAAGRGRADGRVASGSQAVGFDSPTRRHATAAALVEVADIDPETVAKRMRADVSQAEPASAATAAAVQPAPRARRTRDVSPDTQRSAPAR</sequence>
<evidence type="ECO:0000313" key="3">
    <source>
        <dbReference type="Proteomes" id="UP001595685"/>
    </source>
</evidence>
<gene>
    <name evidence="2" type="ORF">ACFOLH_19310</name>
</gene>
<evidence type="ECO:0000256" key="1">
    <source>
        <dbReference type="SAM" id="MobiDB-lite"/>
    </source>
</evidence>
<dbReference type="RefSeq" id="WP_340291897.1">
    <property type="nucleotide sequence ID" value="NZ_JBBEOI010000053.1"/>
</dbReference>
<comment type="caution">
    <text evidence="2">The sequence shown here is derived from an EMBL/GenBank/DDBJ whole genome shotgun (WGS) entry which is preliminary data.</text>
</comment>
<name>A0ABV7WNL3_9MICO</name>
<evidence type="ECO:0000313" key="2">
    <source>
        <dbReference type="EMBL" id="MFC3690502.1"/>
    </source>
</evidence>
<protein>
    <submittedName>
        <fullName evidence="2">Uncharacterized protein</fullName>
    </submittedName>
</protein>
<accession>A0ABV7WNL3</accession>
<feature type="region of interest" description="Disordered" evidence="1">
    <location>
        <begin position="215"/>
        <end position="257"/>
    </location>
</feature>
<organism evidence="2 3">
    <name type="scientific">Aquipuribacter hungaricus</name>
    <dbReference type="NCBI Taxonomy" id="545624"/>
    <lineage>
        <taxon>Bacteria</taxon>
        <taxon>Bacillati</taxon>
        <taxon>Actinomycetota</taxon>
        <taxon>Actinomycetes</taxon>
        <taxon>Micrococcales</taxon>
        <taxon>Intrasporangiaceae</taxon>
        <taxon>Aquipuribacter</taxon>
    </lineage>
</organism>
<feature type="compositionally biased region" description="Polar residues" evidence="1">
    <location>
        <begin position="248"/>
        <end position="257"/>
    </location>
</feature>
<reference evidence="3" key="1">
    <citation type="journal article" date="2019" name="Int. J. Syst. Evol. Microbiol.">
        <title>The Global Catalogue of Microorganisms (GCM) 10K type strain sequencing project: providing services to taxonomists for standard genome sequencing and annotation.</title>
        <authorList>
            <consortium name="The Broad Institute Genomics Platform"/>
            <consortium name="The Broad Institute Genome Sequencing Center for Infectious Disease"/>
            <person name="Wu L."/>
            <person name="Ma J."/>
        </authorList>
    </citation>
    <scope>NUCLEOTIDE SEQUENCE [LARGE SCALE GENOMIC DNA]</scope>
    <source>
        <strain evidence="3">NCAIM B.02333</strain>
    </source>
</reference>